<evidence type="ECO:0000313" key="4">
    <source>
        <dbReference type="Proteomes" id="UP001234178"/>
    </source>
</evidence>
<accession>A0ABR0AZD4</accession>
<dbReference type="Proteomes" id="UP001234178">
    <property type="component" value="Unassembled WGS sequence"/>
</dbReference>
<feature type="domain" description="DZF" evidence="2">
    <location>
        <begin position="42"/>
        <end position="362"/>
    </location>
</feature>
<organism evidence="3 4">
    <name type="scientific">Daphnia magna</name>
    <dbReference type="NCBI Taxonomy" id="35525"/>
    <lineage>
        <taxon>Eukaryota</taxon>
        <taxon>Metazoa</taxon>
        <taxon>Ecdysozoa</taxon>
        <taxon>Arthropoda</taxon>
        <taxon>Crustacea</taxon>
        <taxon>Branchiopoda</taxon>
        <taxon>Diplostraca</taxon>
        <taxon>Cladocera</taxon>
        <taxon>Anomopoda</taxon>
        <taxon>Daphniidae</taxon>
        <taxon>Daphnia</taxon>
    </lineage>
</organism>
<feature type="region of interest" description="Disordered" evidence="1">
    <location>
        <begin position="1"/>
        <end position="63"/>
    </location>
</feature>
<comment type="caution">
    <text evidence="3">The sequence shown here is derived from an EMBL/GenBank/DDBJ whole genome shotgun (WGS) entry which is preliminary data.</text>
</comment>
<gene>
    <name evidence="3" type="ORF">OUZ56_023723</name>
</gene>
<name>A0ABR0AZD4_9CRUS</name>
<protein>
    <recommendedName>
        <fullName evidence="2">DZF domain-containing protein</fullName>
    </recommendedName>
</protein>
<proteinExistence type="predicted"/>
<dbReference type="PROSITE" id="PS51703">
    <property type="entry name" value="DZF"/>
    <property type="match status" value="1"/>
</dbReference>
<dbReference type="SMART" id="SM00572">
    <property type="entry name" value="DZF"/>
    <property type="match status" value="1"/>
</dbReference>
<dbReference type="InterPro" id="IPR049401">
    <property type="entry name" value="DZF_dom_N"/>
</dbReference>
<dbReference type="EMBL" id="JAOYFB010000039">
    <property type="protein sequence ID" value="KAK4030487.1"/>
    <property type="molecule type" value="Genomic_DNA"/>
</dbReference>
<dbReference type="Pfam" id="PF07528">
    <property type="entry name" value="DZF_N"/>
    <property type="match status" value="1"/>
</dbReference>
<dbReference type="PANTHER" id="PTHR45762">
    <property type="entry name" value="ZINC FINGER RNA-BINDING PROTEIN"/>
    <property type="match status" value="1"/>
</dbReference>
<sequence>MPQGSSSMEDGNQPRPPAYWSSPSRGGLRHGGISMGLPPPPEYFPSGSLPMGIPNPAMRKPESSDDRHVMAKHSEIYPSEAELEAIQTLVSSVERSLKLVSDQLTHQPEDKTKADVPVSVPSVAPATTPTATPAPALVLAAAATNGPAQPQWMLKGVMRVGLLAKGLLLKGDRNVQLVVLCSQPPTFQLLDRVAQALPVHLSVVAPSITFNVETLPNEAVVMVKSVQGHGLAGDILVKVSLTSLVVREEQLAAAAAAATVATNGTASTGFCGQRSKAIAMSVLDVNLATKNEKDVLEESSKRQGMKSLTTKPDCSWKETSLCQPSPYVYHGLKHKPTVVSGVGKVTPTVVHQRKVKAVVKNE</sequence>
<dbReference type="Gene3D" id="3.30.460.10">
    <property type="entry name" value="Beta Polymerase, domain 2"/>
    <property type="match status" value="1"/>
</dbReference>
<evidence type="ECO:0000259" key="2">
    <source>
        <dbReference type="PROSITE" id="PS51703"/>
    </source>
</evidence>
<keyword evidence="4" id="KW-1185">Reference proteome</keyword>
<dbReference type="InterPro" id="IPR043519">
    <property type="entry name" value="NT_sf"/>
</dbReference>
<dbReference type="InterPro" id="IPR006561">
    <property type="entry name" value="DZF_dom"/>
</dbReference>
<feature type="compositionally biased region" description="Polar residues" evidence="1">
    <location>
        <begin position="1"/>
        <end position="10"/>
    </location>
</feature>
<evidence type="ECO:0000313" key="3">
    <source>
        <dbReference type="EMBL" id="KAK4030487.1"/>
    </source>
</evidence>
<dbReference type="PANTHER" id="PTHR45762:SF3">
    <property type="entry name" value="ZINC-FINGER PROTEIN AT 72D, ISOFORM B"/>
    <property type="match status" value="1"/>
</dbReference>
<reference evidence="3 4" key="1">
    <citation type="journal article" date="2023" name="Nucleic Acids Res.">
        <title>The hologenome of Daphnia magna reveals possible DNA methylation and microbiome-mediated evolution of the host genome.</title>
        <authorList>
            <person name="Chaturvedi A."/>
            <person name="Li X."/>
            <person name="Dhandapani V."/>
            <person name="Marshall H."/>
            <person name="Kissane S."/>
            <person name="Cuenca-Cambronero M."/>
            <person name="Asole G."/>
            <person name="Calvet F."/>
            <person name="Ruiz-Romero M."/>
            <person name="Marangio P."/>
            <person name="Guigo R."/>
            <person name="Rago D."/>
            <person name="Mirbahai L."/>
            <person name="Eastwood N."/>
            <person name="Colbourne J.K."/>
            <person name="Zhou J."/>
            <person name="Mallon E."/>
            <person name="Orsini L."/>
        </authorList>
    </citation>
    <scope>NUCLEOTIDE SEQUENCE [LARGE SCALE GENOMIC DNA]</scope>
    <source>
        <strain evidence="3">LRV0_1</strain>
    </source>
</reference>
<evidence type="ECO:0000256" key="1">
    <source>
        <dbReference type="SAM" id="MobiDB-lite"/>
    </source>
</evidence>